<dbReference type="SUPFAM" id="SSF50044">
    <property type="entry name" value="SH3-domain"/>
    <property type="match status" value="1"/>
</dbReference>
<organism evidence="6">
    <name type="scientific">Tetraodon nigroviridis</name>
    <name type="common">Spotted green pufferfish</name>
    <name type="synonym">Chelonodon nigroviridis</name>
    <dbReference type="NCBI Taxonomy" id="99883"/>
    <lineage>
        <taxon>Eukaryota</taxon>
        <taxon>Metazoa</taxon>
        <taxon>Chordata</taxon>
        <taxon>Craniata</taxon>
        <taxon>Vertebrata</taxon>
        <taxon>Euteleostomi</taxon>
        <taxon>Actinopterygii</taxon>
        <taxon>Neopterygii</taxon>
        <taxon>Teleostei</taxon>
        <taxon>Neoteleostei</taxon>
        <taxon>Acanthomorphata</taxon>
        <taxon>Eupercaria</taxon>
        <taxon>Tetraodontiformes</taxon>
        <taxon>Tetradontoidea</taxon>
        <taxon>Tetraodontidae</taxon>
        <taxon>Tetraodon</taxon>
    </lineage>
</organism>
<feature type="compositionally biased region" description="Pro residues" evidence="4">
    <location>
        <begin position="68"/>
        <end position="78"/>
    </location>
</feature>
<dbReference type="EMBL" id="CAAE01014542">
    <property type="protein sequence ID" value="CAF97751.1"/>
    <property type="molecule type" value="Genomic_DNA"/>
</dbReference>
<dbReference type="Pfam" id="PF00018">
    <property type="entry name" value="SH3_1"/>
    <property type="match status" value="1"/>
</dbReference>
<evidence type="ECO:0000256" key="4">
    <source>
        <dbReference type="SAM" id="MobiDB-lite"/>
    </source>
</evidence>
<dbReference type="Pfam" id="PF16618">
    <property type="entry name" value="SH3-WW_linker"/>
    <property type="match status" value="1"/>
</dbReference>
<feature type="compositionally biased region" description="Basic and acidic residues" evidence="4">
    <location>
        <begin position="110"/>
        <end position="120"/>
    </location>
</feature>
<reference evidence="6" key="1">
    <citation type="journal article" date="2004" name="Nature">
        <title>Genome duplication in the teleost fish Tetraodon nigroviridis reveals the early vertebrate proto-karyotype.</title>
        <authorList>
            <person name="Jaillon O."/>
            <person name="Aury J.-M."/>
            <person name="Brunet F."/>
            <person name="Petit J.-L."/>
            <person name="Stange-Thomann N."/>
            <person name="Mauceli E."/>
            <person name="Bouneau L."/>
            <person name="Fischer C."/>
            <person name="Ozouf-Costaz C."/>
            <person name="Bernot A."/>
            <person name="Nicaud S."/>
            <person name="Jaffe D."/>
            <person name="Fisher S."/>
            <person name="Lutfalla G."/>
            <person name="Dossat C."/>
            <person name="Segurens B."/>
            <person name="Dasilva C."/>
            <person name="Salanoubat M."/>
            <person name="Levy M."/>
            <person name="Boudet N."/>
            <person name="Castellano S."/>
            <person name="Anthouard V."/>
            <person name="Jubin C."/>
            <person name="Castelli V."/>
            <person name="Katinka M."/>
            <person name="Vacherie B."/>
            <person name="Biemont C."/>
            <person name="Skalli Z."/>
            <person name="Cattolico L."/>
            <person name="Poulain J."/>
            <person name="De Berardinis V."/>
            <person name="Cruaud C."/>
            <person name="Duprat S."/>
            <person name="Brottier P."/>
            <person name="Coutanceau J.-P."/>
            <person name="Gouzy J."/>
            <person name="Parra G."/>
            <person name="Lardier G."/>
            <person name="Chapple C."/>
            <person name="McKernan K.J."/>
            <person name="McEwan P."/>
            <person name="Bosak S."/>
            <person name="Kellis M."/>
            <person name="Volff J.-N."/>
            <person name="Guigo R."/>
            <person name="Zody M.C."/>
            <person name="Mesirov J."/>
            <person name="Lindblad-Toh K."/>
            <person name="Birren B."/>
            <person name="Nusbaum C."/>
            <person name="Kahn D."/>
            <person name="Robinson-Rechavi M."/>
            <person name="Laudet V."/>
            <person name="Schachter V."/>
            <person name="Quetier F."/>
            <person name="Saurin W."/>
            <person name="Scarpelli C."/>
            <person name="Wincker P."/>
            <person name="Lander E.S."/>
            <person name="Weissenbach J."/>
            <person name="Roest Crollius H."/>
        </authorList>
    </citation>
    <scope>NUCLEOTIDE SEQUENCE [LARGE SCALE GENOMIC DNA]</scope>
</reference>
<accession>Q4SNN1</accession>
<feature type="non-terminal residue" evidence="6">
    <location>
        <position position="1"/>
    </location>
</feature>
<name>Q4SNN1_TETNG</name>
<keyword evidence="1 3" id="KW-0728">SH3 domain</keyword>
<evidence type="ECO:0000256" key="2">
    <source>
        <dbReference type="ARBA" id="ARBA00022468"/>
    </source>
</evidence>
<dbReference type="InterPro" id="IPR035491">
    <property type="entry name" value="ARHGAP12_SH3"/>
</dbReference>
<dbReference type="Gene3D" id="2.30.30.40">
    <property type="entry name" value="SH3 Domains"/>
    <property type="match status" value="1"/>
</dbReference>
<dbReference type="InterPro" id="IPR001452">
    <property type="entry name" value="SH3_domain"/>
</dbReference>
<evidence type="ECO:0000259" key="5">
    <source>
        <dbReference type="PROSITE" id="PS50002"/>
    </source>
</evidence>
<keyword evidence="2" id="KW-0343">GTPase activation</keyword>
<evidence type="ECO:0000256" key="3">
    <source>
        <dbReference type="PROSITE-ProRule" id="PRU00192"/>
    </source>
</evidence>
<dbReference type="KEGG" id="tng:GSTEN00015206G001"/>
<evidence type="ECO:0000313" key="6">
    <source>
        <dbReference type="EMBL" id="CAF97751.1"/>
    </source>
</evidence>
<reference evidence="6" key="2">
    <citation type="submission" date="2004-02" db="EMBL/GenBank/DDBJ databases">
        <authorList>
            <consortium name="Genoscope"/>
            <consortium name="Whitehead Institute Centre for Genome Research"/>
        </authorList>
    </citation>
    <scope>NUCLEOTIDE SEQUENCE</scope>
</reference>
<dbReference type="PROSITE" id="PS50002">
    <property type="entry name" value="SH3"/>
    <property type="match status" value="1"/>
</dbReference>
<dbReference type="CDD" id="cd12070">
    <property type="entry name" value="SH3_ARHGAP12"/>
    <property type="match status" value="1"/>
</dbReference>
<feature type="domain" description="SH3" evidence="5">
    <location>
        <begin position="3"/>
        <end position="65"/>
    </location>
</feature>
<feature type="region of interest" description="Disordered" evidence="4">
    <location>
        <begin position="68"/>
        <end position="230"/>
    </location>
</feature>
<evidence type="ECO:0000256" key="1">
    <source>
        <dbReference type="ARBA" id="ARBA00022443"/>
    </source>
</evidence>
<dbReference type="OrthoDB" id="79452at2759"/>
<dbReference type="AlphaFoldDB" id="Q4SNN1"/>
<comment type="caution">
    <text evidence="6">The sequence shown here is derived from an EMBL/GenBank/DDBJ whole genome shotgun (WGS) entry which is preliminary data.</text>
</comment>
<dbReference type="FunFam" id="2.30.30.40:FF:000056">
    <property type="entry name" value="rho GTPase-activating protein 12 isoform X1"/>
    <property type="match status" value="1"/>
</dbReference>
<protein>
    <submittedName>
        <fullName evidence="6">(spotted green pufferfish) hypothetical protein</fullName>
    </submittedName>
</protein>
<dbReference type="PANTHER" id="PTHR23176:SF107">
    <property type="entry name" value="RHO GTPASE-ACTIVATING PROTEIN 12"/>
    <property type="match status" value="1"/>
</dbReference>
<dbReference type="GO" id="GO:0005096">
    <property type="term" value="F:GTPase activator activity"/>
    <property type="evidence" value="ECO:0007669"/>
    <property type="project" value="UniProtKB-KW"/>
</dbReference>
<dbReference type="GO" id="GO:0005737">
    <property type="term" value="C:cytoplasm"/>
    <property type="evidence" value="ECO:0007669"/>
    <property type="project" value="TreeGrafter"/>
</dbReference>
<sequence>IAPGQAYIEVEYDYEYKAKDRTISIHQGECYMLVKKTNADWWQVRKEEGSKAFYVPAQYVREVRKALMPPPKPLPHPPAASGNVPPHIPAAVKGKPTSLDLGLHSQPAENLHRRESDFRRSPSAQTAASDHFSAGVQRRDSNHHRAPSSPTDHDRALADILVHGGGKSSTLPRSRARSPELVRAPLDVDSTQGCDSAGEDRRTNDSESGDELSSSSTEQLQVRSRVFFSD</sequence>
<gene>
    <name evidence="6" type="ORF">GSTENG00015206001</name>
</gene>
<dbReference type="InterPro" id="IPR050729">
    <property type="entry name" value="Rho-GAP"/>
</dbReference>
<proteinExistence type="predicted"/>
<dbReference type="PANTHER" id="PTHR23176">
    <property type="entry name" value="RHO/RAC/CDC GTPASE-ACTIVATING PROTEIN"/>
    <property type="match status" value="1"/>
</dbReference>
<dbReference type="InterPro" id="IPR036028">
    <property type="entry name" value="SH3-like_dom_sf"/>
</dbReference>
<dbReference type="SMART" id="SM00326">
    <property type="entry name" value="SH3"/>
    <property type="match status" value="1"/>
</dbReference>